<proteinExistence type="predicted"/>
<feature type="non-terminal residue" evidence="3">
    <location>
        <position position="1"/>
    </location>
</feature>
<organism evidence="3">
    <name type="scientific">marine sediment metagenome</name>
    <dbReference type="NCBI Taxonomy" id="412755"/>
    <lineage>
        <taxon>unclassified sequences</taxon>
        <taxon>metagenomes</taxon>
        <taxon>ecological metagenomes</taxon>
    </lineage>
</organism>
<gene>
    <name evidence="3" type="ORF">LCGC14_2327840</name>
</gene>
<dbReference type="UniPathway" id="UPA00148"/>
<dbReference type="SUPFAM" id="SSF52540">
    <property type="entry name" value="P-loop containing nucleoside triphosphate hydrolases"/>
    <property type="match status" value="1"/>
</dbReference>
<accession>A0A0F9CFS2</accession>
<dbReference type="PANTHER" id="PTHR21343">
    <property type="entry name" value="DETHIOBIOTIN SYNTHETASE"/>
    <property type="match status" value="1"/>
</dbReference>
<reference evidence="3" key="1">
    <citation type="journal article" date="2015" name="Nature">
        <title>Complex archaea that bridge the gap between prokaryotes and eukaryotes.</title>
        <authorList>
            <person name="Spang A."/>
            <person name="Saw J.H."/>
            <person name="Jorgensen S.L."/>
            <person name="Zaremba-Niedzwiedzka K."/>
            <person name="Martijn J."/>
            <person name="Lind A.E."/>
            <person name="van Eijk R."/>
            <person name="Schleper C."/>
            <person name="Guy L."/>
            <person name="Ettema T.J."/>
        </authorList>
    </citation>
    <scope>NUCLEOTIDE SEQUENCE</scope>
</reference>
<comment type="caution">
    <text evidence="3">The sequence shown here is derived from an EMBL/GenBank/DDBJ whole genome shotgun (WGS) entry which is preliminary data.</text>
</comment>
<evidence type="ECO:0000256" key="1">
    <source>
        <dbReference type="ARBA" id="ARBA00022962"/>
    </source>
</evidence>
<protein>
    <recommendedName>
        <fullName evidence="2">CobQ/CobB/MinD/ParA nucleotide binding domain-containing protein</fullName>
    </recommendedName>
</protein>
<keyword evidence="1" id="KW-0315">Glutamine amidotransferase</keyword>
<dbReference type="InterPro" id="IPR027417">
    <property type="entry name" value="P-loop_NTPase"/>
</dbReference>
<dbReference type="InterPro" id="IPR002586">
    <property type="entry name" value="CobQ/CobB/MinD/ParA_Nub-bd_dom"/>
</dbReference>
<name>A0A0F9CFS2_9ZZZZ</name>
<dbReference type="GO" id="GO:0009236">
    <property type="term" value="P:cobalamin biosynthetic process"/>
    <property type="evidence" value="ECO:0007669"/>
    <property type="project" value="UniProtKB-UniPathway"/>
</dbReference>
<dbReference type="Gene3D" id="3.40.50.300">
    <property type="entry name" value="P-loop containing nucleotide triphosphate hydrolases"/>
    <property type="match status" value="1"/>
</dbReference>
<evidence type="ECO:0000313" key="3">
    <source>
        <dbReference type="EMBL" id="KKL48208.1"/>
    </source>
</evidence>
<dbReference type="PANTHER" id="PTHR21343:SF1">
    <property type="entry name" value="COBYRIC ACID SYNTHASE"/>
    <property type="match status" value="1"/>
</dbReference>
<sequence length="196" mass="22207">SGAGKTSLVAALCRIFSNFGYSVAPFKSQNMSNFSYKNKNFEISRAQAMQAIAARVEITPHMNPILLKPLGNYSKIWAFNMAVRSRPPVNLERQLAMRESIKFAQSGGTPKGAPACYGAPDSKLVGRKNKRHCDNCDTLLQEMCKQYAHFLKRLTRGKEISYDEQKKAIALEYEIRAEGKLTNVKLERMKRRKKKK</sequence>
<dbReference type="AlphaFoldDB" id="A0A0F9CFS2"/>
<feature type="domain" description="CobQ/CobB/MinD/ParA nucleotide binding" evidence="2">
    <location>
        <begin position="1"/>
        <end position="132"/>
    </location>
</feature>
<evidence type="ECO:0000259" key="2">
    <source>
        <dbReference type="Pfam" id="PF01656"/>
    </source>
</evidence>
<dbReference type="Pfam" id="PF01656">
    <property type="entry name" value="CbiA"/>
    <property type="match status" value="1"/>
</dbReference>
<dbReference type="EMBL" id="LAZR01033396">
    <property type="protein sequence ID" value="KKL48208.1"/>
    <property type="molecule type" value="Genomic_DNA"/>
</dbReference>